<name>A0A3N6MMF3_9BURK</name>
<dbReference type="Gene3D" id="3.90.930.1">
    <property type="match status" value="4"/>
</dbReference>
<dbReference type="EMBL" id="RQIS01000018">
    <property type="protein sequence ID" value="RQH02745.1"/>
    <property type="molecule type" value="Genomic_DNA"/>
</dbReference>
<gene>
    <name evidence="1" type="ORF">D1Y85_21675</name>
</gene>
<proteinExistence type="predicted"/>
<accession>A0A3N6MMF3</accession>
<comment type="caution">
    <text evidence="1">The sequence shown here is derived from an EMBL/GenBank/DDBJ whole genome shotgun (WGS) entry which is preliminary data.</text>
</comment>
<keyword evidence="2" id="KW-1185">Reference proteome</keyword>
<dbReference type="RefSeq" id="WP_124153129.1">
    <property type="nucleotide sequence ID" value="NZ_RQIS01000018.1"/>
</dbReference>
<organism evidence="1 2">
    <name type="scientific">Paraburkholderia dinghuensis</name>
    <dbReference type="NCBI Taxonomy" id="2305225"/>
    <lineage>
        <taxon>Bacteria</taxon>
        <taxon>Pseudomonadati</taxon>
        <taxon>Pseudomonadota</taxon>
        <taxon>Betaproteobacteria</taxon>
        <taxon>Burkholderiales</taxon>
        <taxon>Burkholderiaceae</taxon>
        <taxon>Paraburkholderia</taxon>
    </lineage>
</organism>
<sequence>MVTTSQQITGNEAFWGAIKGQLSSDVLKYINSSQTLVNELLQYGAAVAGGTLQPMQISLTGSGNLLQFTGQFVQFGLNWLTWSPAQFVGNLSHEIGHFVNFSNDQTFYQNLHIDPNDPNAGALYDTVGLRAEGEAVFNNWKVQQEIALANPGVQININGDSGANGSIDQALSALHASDIAKGLTQVQDDNALMELAGKMFSSLHPSDTPAGTTYADMYAAHGGEIFSSMGISSGNVLPGAIAEVDFSDSNLTGNYSSVTETFASGASTTQYFSNSLISSSVQLDQFGNVLSQVAYSHNADGSYVANIYDGQGHLTNQDQFQSDGSEVAYQINSNGSQTATVYNSTGHETEYAAFGTNGQKTQDIFYDATSGRETQETDYNADGSAVAYLFNSDGTQNAIVYNSAGHETEYATFGTNGAKTQDLFYDASSGRLTQENDFNADGSAVAHLFNSDGTQNAIVYNSAGHETEYATFGTNGAKTQDLFYDASSGRLTQENDYNADGSAVAHLFNSDGTQNAIVYNSAGHETEYATFGTNGAKTQDLFYDASSGRLTQENDFNADGSQVDHVFNANGTQNAIVFNAAGHETENATFGTNGQKTQDVFYDATSGRATQENDFNADGSQVDHVFNTDGTQTAYVFNAAGHETEQANFDTSGKQTKDFVFDANTGREMQETDYNADGSGVAHVFNPDGTQNAAVFDPSGHVSEYATFGANGQKTKDIFYDPGTGRELQENDFNGDGSSVAHVFNPDGSQTATVYNSAGHETEYAAFNVVGQKTDDYFYDGTTGRETEYNQYHGDGGMTAWLFNADNSTNAIIFNGNGQELEYDSYDTSGQLTGYTKFTYGPGGGYNAVAYGPTGYESGWADYGSNDMLISSGGSQYNFGLGNEYGSGSDMAFESSFQEDLDMVACDYGFSF</sequence>
<dbReference type="OrthoDB" id="9079438at2"/>
<dbReference type="SUPFAM" id="SSF50993">
    <property type="entry name" value="Peptidase/esterase 'gauge' domain"/>
    <property type="match status" value="1"/>
</dbReference>
<evidence type="ECO:0000313" key="1">
    <source>
        <dbReference type="EMBL" id="RQH02745.1"/>
    </source>
</evidence>
<dbReference type="Proteomes" id="UP000272778">
    <property type="component" value="Unassembled WGS sequence"/>
</dbReference>
<protein>
    <recommendedName>
        <fullName evidence="3">RHS repeat protein</fullName>
    </recommendedName>
</protein>
<evidence type="ECO:0000313" key="2">
    <source>
        <dbReference type="Proteomes" id="UP000272778"/>
    </source>
</evidence>
<evidence type="ECO:0008006" key="3">
    <source>
        <dbReference type="Google" id="ProtNLM"/>
    </source>
</evidence>
<dbReference type="AlphaFoldDB" id="A0A3N6MMF3"/>
<reference evidence="1 2" key="1">
    <citation type="submission" date="2018-11" db="EMBL/GenBank/DDBJ databases">
        <title>Paraburkholderia sp. DHOA04, isolated from soil.</title>
        <authorList>
            <person name="Gao Z.-H."/>
            <person name="Qiu L.-H."/>
            <person name="Fu J.-C."/>
        </authorList>
    </citation>
    <scope>NUCLEOTIDE SEQUENCE [LARGE SCALE GENOMIC DNA]</scope>
    <source>
        <strain evidence="1 2">DHOA04</strain>
    </source>
</reference>